<organism evidence="2">
    <name type="scientific">hydrothermal vent metagenome</name>
    <dbReference type="NCBI Taxonomy" id="652676"/>
    <lineage>
        <taxon>unclassified sequences</taxon>
        <taxon>metagenomes</taxon>
        <taxon>ecological metagenomes</taxon>
    </lineage>
</organism>
<evidence type="ECO:0000259" key="1">
    <source>
        <dbReference type="Pfam" id="PF07110"/>
    </source>
</evidence>
<protein>
    <recommendedName>
        <fullName evidence="1">EthD domain-containing protein</fullName>
    </recommendedName>
</protein>
<evidence type="ECO:0000313" key="2">
    <source>
        <dbReference type="EMBL" id="CUS56221.1"/>
    </source>
</evidence>
<sequence length="121" mass="13715">MIKLTFCLRRLPHLSREEFQRYWREQHAPLVAKHAETLGILRYVQCHMGHDALNGAMQGSRGGPEAYDGVAELWFESEEAMAANTSKAVANAGAELLEDEKKFIHLANSPLWFGREYEIVG</sequence>
<dbReference type="AlphaFoldDB" id="A0A160TYV2"/>
<dbReference type="InterPro" id="IPR009799">
    <property type="entry name" value="EthD_dom"/>
</dbReference>
<dbReference type="SUPFAM" id="SSF54909">
    <property type="entry name" value="Dimeric alpha+beta barrel"/>
    <property type="match status" value="1"/>
</dbReference>
<dbReference type="Pfam" id="PF07110">
    <property type="entry name" value="EthD"/>
    <property type="match status" value="1"/>
</dbReference>
<dbReference type="GO" id="GO:0016491">
    <property type="term" value="F:oxidoreductase activity"/>
    <property type="evidence" value="ECO:0007669"/>
    <property type="project" value="InterPro"/>
</dbReference>
<dbReference type="EMBL" id="CZQD01000019">
    <property type="protein sequence ID" value="CUS56221.1"/>
    <property type="molecule type" value="Genomic_DNA"/>
</dbReference>
<dbReference type="NCBIfam" id="TIGR02118">
    <property type="entry name" value="EthD family reductase"/>
    <property type="match status" value="1"/>
</dbReference>
<reference evidence="2" key="1">
    <citation type="submission" date="2015-10" db="EMBL/GenBank/DDBJ databases">
        <authorList>
            <person name="Gilbert D.G."/>
        </authorList>
    </citation>
    <scope>NUCLEOTIDE SEQUENCE</scope>
</reference>
<name>A0A160TYV2_9ZZZZ</name>
<feature type="domain" description="EthD" evidence="1">
    <location>
        <begin position="12"/>
        <end position="104"/>
    </location>
</feature>
<accession>A0A160TYV2</accession>
<dbReference type="Gene3D" id="3.30.70.100">
    <property type="match status" value="1"/>
</dbReference>
<dbReference type="InterPro" id="IPR011008">
    <property type="entry name" value="Dimeric_a/b-barrel"/>
</dbReference>
<gene>
    <name evidence="2" type="ORF">MGWOODY_Hyp2014</name>
</gene>
<proteinExistence type="predicted"/>